<dbReference type="InterPro" id="IPR036291">
    <property type="entry name" value="NAD(P)-bd_dom_sf"/>
</dbReference>
<dbReference type="Pfam" id="PF25000">
    <property type="entry name" value="DUF7779"/>
    <property type="match status" value="1"/>
</dbReference>
<name>A0A6V8HPQ2_TALPI</name>
<dbReference type="PANTHER" id="PTHR46082:SF6">
    <property type="entry name" value="AAA+ ATPASE DOMAIN-CONTAINING PROTEIN-RELATED"/>
    <property type="match status" value="1"/>
</dbReference>
<dbReference type="SUPFAM" id="SSF48452">
    <property type="entry name" value="TPR-like"/>
    <property type="match status" value="2"/>
</dbReference>
<evidence type="ECO:0000259" key="4">
    <source>
        <dbReference type="Pfam" id="PF25000"/>
    </source>
</evidence>
<dbReference type="SUPFAM" id="SSF53167">
    <property type="entry name" value="Purine and uridine phosphorylases"/>
    <property type="match status" value="1"/>
</dbReference>
<dbReference type="Pfam" id="PF13374">
    <property type="entry name" value="TPR_10"/>
    <property type="match status" value="2"/>
</dbReference>
<sequence length="1449" mass="160554">MTAAKLMLDKKHSDLPRRQLSDHNNYALGEIAGHNVVIACLPFGVYGTTSAAVVAEQMLSTFPNIRFGLLVGIGGGVPSSLADIRLGDIVVSKPVDGHGGVVQYDYGKTVATGKFHRTGSQNRPPDILLTAIAHLESEHILGESRIPKYIQDVTTKHTYRGTFGFPEQGQDRLFQATYEHEVASPDCGSCDHSEEIVRSPRHSDNPHIHYGLIASGNQVMKHGETRNRLARELGILCFEMEAAGLMNNFPCLVIRGISDYSDSHKNKRWQGYAAIAAAAYAKELLTVIPTTAVDEKCTANGAADNDEFHVPFDLTAVPVVNKFVGRSADLDRIWATLQPKVSKLRKVLILYGTGGMGKSQLAIHFARLYKGKFTAVFWINGQDEKILIRSLASIITQLHNKSENVFASYIPENEEKLRRAARQVLNWLSHENNSNWLLIYDNVDQYLPCNGDNQEVGGYDIRKYFPSADHGSIIITTRSQRLIEIGTSSYLLGPLPISERLDLLVTCSDYSTQEFIPPGTDEAMRELADRLDGFPFAIVLAGSFIRRTGISFQKYLCLYNQEWPYLQAAAESQSEYSHGNILAAWALSYNQIKDTSPLASQLLYLLSFFHNNDIWFELIQNGKRTENLSAWFSEIVSNEIVFLRTIGVLISFSLVQRRLDMAGYYIHPVVQDWCQHALPKMDVSLEKTTKANRIVSAVAVAHSITSSSEKDYWIQQQRLLPHIRYILSNLDVSGYSLTQISLLDSVHLIGNLYRDQGIAQEAERMYQLALEGRERTVGLNDPSTLETINSLGVVYTDQDKLQEAEAMLQRALWGYEKTLGPDHVSTLKATSNLGLLYGKQGKLQEAEKMHLRALFGKERILGLDHISTLDTVGNLGNVYFDQGRMPEAERSYERALRGYEKALGANHTSTLLAVNNLGGIYRNQGRLKEAEMMYQRALSGHEKTLGTNHTSTFMAANNLGNVYSDQGKVPEAEMSYQRALRGYKKALGPDHTSTLSVLNNLESLYRNQGQLKKVEERDLEGLKDYEKEKEHGSESRQIGKPKNDQEYDIVLVGATGYTGKLTAHHIARNLPTNLQWAIAGRSRTKLDTLAEELNRISQDRLQPGIEVVDVEDTVQLTALVARAKVCISVVSYNEVGANVIEACIQSRTDYVDTAGSVTHLRGWIDKYHHAAEQGGVAIITSCGNYSAFQDLLTWLSVNELAKTSSLKTKEVIMSILRMPADPSGGTVKSMLGRTRLDPTTMQESQGPWYLSPVKGQEYVKAANVFGIRHDPILGTLSPSSFSDLQNRAVVHRTWGLLDGGNYYGRNFRYSEYNKVSSTIAGIVDILKSKAIKLMFTLPPLRVIAKMILPKPGDGPDVEKEKNAVVDMEAIALADSMDGDSSAKVHARMRFSGGPYTATAAFLAQGAASLLYTRKLEGGSEGGLLTPAFLGADLVERIKGVGAELEVKVL</sequence>
<feature type="domain" description="Nucleoside phosphorylase" evidence="2">
    <location>
        <begin position="16"/>
        <end position="267"/>
    </location>
</feature>
<dbReference type="EMBL" id="DF933856">
    <property type="protein sequence ID" value="GAM44007.1"/>
    <property type="molecule type" value="Genomic_DNA"/>
</dbReference>
<dbReference type="PANTHER" id="PTHR46082">
    <property type="entry name" value="ATP/GTP-BINDING PROTEIN-RELATED"/>
    <property type="match status" value="1"/>
</dbReference>
<evidence type="ECO:0000259" key="2">
    <source>
        <dbReference type="Pfam" id="PF01048"/>
    </source>
</evidence>
<dbReference type="Pfam" id="PF01048">
    <property type="entry name" value="PNP_UDP_1"/>
    <property type="match status" value="1"/>
</dbReference>
<dbReference type="InterPro" id="IPR035994">
    <property type="entry name" value="Nucleoside_phosphorylase_sf"/>
</dbReference>
<dbReference type="InterPro" id="IPR027417">
    <property type="entry name" value="P-loop_NTPase"/>
</dbReference>
<dbReference type="SMART" id="SM00028">
    <property type="entry name" value="TPR"/>
    <property type="match status" value="6"/>
</dbReference>
<feature type="domain" description="DUF7779" evidence="4">
    <location>
        <begin position="592"/>
        <end position="679"/>
    </location>
</feature>
<accession>A0A6V8HPQ2</accession>
<proteinExistence type="predicted"/>
<dbReference type="InterPro" id="IPR056681">
    <property type="entry name" value="DUF7779"/>
</dbReference>
<dbReference type="Gene3D" id="1.25.40.10">
    <property type="entry name" value="Tetratricopeptide repeat domain"/>
    <property type="match status" value="2"/>
</dbReference>
<dbReference type="Pfam" id="PF13424">
    <property type="entry name" value="TPR_12"/>
    <property type="match status" value="2"/>
</dbReference>
<dbReference type="Gene3D" id="3.40.50.1580">
    <property type="entry name" value="Nucleoside phosphorylase domain"/>
    <property type="match status" value="1"/>
</dbReference>
<dbReference type="Pfam" id="PF03435">
    <property type="entry name" value="Sacchrp_dh_NADP"/>
    <property type="match status" value="1"/>
</dbReference>
<evidence type="ECO:0000313" key="6">
    <source>
        <dbReference type="Proteomes" id="UP000053095"/>
    </source>
</evidence>
<reference evidence="6" key="1">
    <citation type="journal article" date="2015" name="Genome Announc.">
        <title>Draft genome sequence of Talaromyces cellulolyticus strain Y-94, a source of lignocellulosic biomass-degrading enzymes.</title>
        <authorList>
            <person name="Fujii T."/>
            <person name="Koike H."/>
            <person name="Sawayama S."/>
            <person name="Yano S."/>
            <person name="Inoue H."/>
        </authorList>
    </citation>
    <scope>NUCLEOTIDE SEQUENCE [LARGE SCALE GENOMIC DNA]</scope>
    <source>
        <strain evidence="6">Y-94</strain>
    </source>
</reference>
<dbReference type="GO" id="GO:0043531">
    <property type="term" value="F:ADP binding"/>
    <property type="evidence" value="ECO:0007669"/>
    <property type="project" value="InterPro"/>
</dbReference>
<keyword evidence="1" id="KW-0802">TPR repeat</keyword>
<dbReference type="InterPro" id="IPR019734">
    <property type="entry name" value="TPR_rpt"/>
</dbReference>
<feature type="repeat" description="TPR" evidence="1">
    <location>
        <begin position="869"/>
        <end position="902"/>
    </location>
</feature>
<dbReference type="Gene3D" id="3.40.50.720">
    <property type="entry name" value="NAD(P)-binding Rossmann-like Domain"/>
    <property type="match status" value="1"/>
</dbReference>
<feature type="repeat" description="TPR" evidence="1">
    <location>
        <begin position="911"/>
        <end position="944"/>
    </location>
</feature>
<dbReference type="SUPFAM" id="SSF51735">
    <property type="entry name" value="NAD(P)-binding Rossmann-fold domains"/>
    <property type="match status" value="1"/>
</dbReference>
<dbReference type="InterPro" id="IPR005097">
    <property type="entry name" value="Sacchrp_dh_NADP-bd"/>
</dbReference>
<dbReference type="Gene3D" id="3.40.50.300">
    <property type="entry name" value="P-loop containing nucleotide triphosphate hydrolases"/>
    <property type="match status" value="1"/>
</dbReference>
<keyword evidence="6" id="KW-1185">Reference proteome</keyword>
<dbReference type="InterPro" id="IPR011990">
    <property type="entry name" value="TPR-like_helical_dom_sf"/>
</dbReference>
<dbReference type="InterPro" id="IPR053137">
    <property type="entry name" value="NLR-like"/>
</dbReference>
<dbReference type="GO" id="GO:0003824">
    <property type="term" value="F:catalytic activity"/>
    <property type="evidence" value="ECO:0007669"/>
    <property type="project" value="InterPro"/>
</dbReference>
<evidence type="ECO:0000313" key="5">
    <source>
        <dbReference type="EMBL" id="GAM44007.1"/>
    </source>
</evidence>
<feature type="domain" description="Saccharopine dehydrogenase NADP binding" evidence="3">
    <location>
        <begin position="1049"/>
        <end position="1179"/>
    </location>
</feature>
<dbReference type="GO" id="GO:0009116">
    <property type="term" value="P:nucleoside metabolic process"/>
    <property type="evidence" value="ECO:0007669"/>
    <property type="project" value="InterPro"/>
</dbReference>
<dbReference type="Proteomes" id="UP000053095">
    <property type="component" value="Unassembled WGS sequence"/>
</dbReference>
<evidence type="ECO:0000256" key="1">
    <source>
        <dbReference type="PROSITE-ProRule" id="PRU00339"/>
    </source>
</evidence>
<evidence type="ECO:0000259" key="3">
    <source>
        <dbReference type="Pfam" id="PF03435"/>
    </source>
</evidence>
<protein>
    <submittedName>
        <fullName evidence="5">Uncharacterized protein</fullName>
    </submittedName>
</protein>
<dbReference type="PROSITE" id="PS50005">
    <property type="entry name" value="TPR"/>
    <property type="match status" value="2"/>
</dbReference>
<dbReference type="InterPro" id="IPR000845">
    <property type="entry name" value="Nucleoside_phosphorylase_d"/>
</dbReference>
<comment type="caution">
    <text evidence="5">The sequence shown here is derived from an EMBL/GenBank/DDBJ whole genome shotgun (WGS) entry which is preliminary data.</text>
</comment>
<dbReference type="SUPFAM" id="SSF52540">
    <property type="entry name" value="P-loop containing nucleoside triphosphate hydrolases"/>
    <property type="match status" value="1"/>
</dbReference>
<gene>
    <name evidence="5" type="ORF">TCE0_060f19283</name>
</gene>
<organism evidence="5 6">
    <name type="scientific">Talaromyces pinophilus</name>
    <name type="common">Penicillium pinophilum</name>
    <dbReference type="NCBI Taxonomy" id="128442"/>
    <lineage>
        <taxon>Eukaryota</taxon>
        <taxon>Fungi</taxon>
        <taxon>Dikarya</taxon>
        <taxon>Ascomycota</taxon>
        <taxon>Pezizomycotina</taxon>
        <taxon>Eurotiomycetes</taxon>
        <taxon>Eurotiomycetidae</taxon>
        <taxon>Eurotiales</taxon>
        <taxon>Trichocomaceae</taxon>
        <taxon>Talaromyces</taxon>
        <taxon>Talaromyces sect. Talaromyces</taxon>
    </lineage>
</organism>